<dbReference type="SUPFAM" id="SSF50814">
    <property type="entry name" value="Lipocalins"/>
    <property type="match status" value="1"/>
</dbReference>
<dbReference type="Proteomes" id="UP000504634">
    <property type="component" value="Unplaced"/>
</dbReference>
<proteinExistence type="predicted"/>
<name>A0A6J2TFJ2_DROLE</name>
<dbReference type="OrthoDB" id="8032801at2759"/>
<gene>
    <name evidence="3" type="primary">LOC115623524</name>
</gene>
<accession>A0A6J2TFJ2</accession>
<organism evidence="2 3">
    <name type="scientific">Drosophila lebanonensis</name>
    <name type="common">Fruit fly</name>
    <name type="synonym">Scaptodrosophila lebanonensis</name>
    <dbReference type="NCBI Taxonomy" id="7225"/>
    <lineage>
        <taxon>Eukaryota</taxon>
        <taxon>Metazoa</taxon>
        <taxon>Ecdysozoa</taxon>
        <taxon>Arthropoda</taxon>
        <taxon>Hexapoda</taxon>
        <taxon>Insecta</taxon>
        <taxon>Pterygota</taxon>
        <taxon>Neoptera</taxon>
        <taxon>Endopterygota</taxon>
        <taxon>Diptera</taxon>
        <taxon>Brachycera</taxon>
        <taxon>Muscomorpha</taxon>
        <taxon>Ephydroidea</taxon>
        <taxon>Drosophilidae</taxon>
        <taxon>Scaptodrosophila</taxon>
    </lineage>
</organism>
<reference evidence="3" key="1">
    <citation type="submission" date="2025-08" db="UniProtKB">
        <authorList>
            <consortium name="RefSeq"/>
        </authorList>
    </citation>
    <scope>IDENTIFICATION</scope>
    <source>
        <strain evidence="3">11010-0011.00</strain>
        <tissue evidence="3">Whole body</tissue>
    </source>
</reference>
<dbReference type="InterPro" id="IPR012674">
    <property type="entry name" value="Calycin"/>
</dbReference>
<dbReference type="GeneID" id="115623524"/>
<evidence type="ECO:0000256" key="1">
    <source>
        <dbReference type="SAM" id="SignalP"/>
    </source>
</evidence>
<evidence type="ECO:0000313" key="2">
    <source>
        <dbReference type="Proteomes" id="UP000504634"/>
    </source>
</evidence>
<keyword evidence="1" id="KW-0732">Signal</keyword>
<evidence type="ECO:0000313" key="3">
    <source>
        <dbReference type="RefSeq" id="XP_030373767.1"/>
    </source>
</evidence>
<protein>
    <submittedName>
        <fullName evidence="3">Uncharacterized protein LOC115623524</fullName>
    </submittedName>
</protein>
<feature type="chain" id="PRO_5026698382" evidence="1">
    <location>
        <begin position="25"/>
        <end position="226"/>
    </location>
</feature>
<sequence length="226" mass="25312">MRALLIGTALLCGLCLHNISPATAAKFSWSCYANAKDFPIDLEKMAGYWYEAARVPNVDVLECLNVSVPATVSSSDKLDLELSYISTVNGKWLPTHEVISFPANSLENGNFVLQFSSSTLNVTVVYKLVYTDYSTVALLCGYASISPVPLFKLFTRQREINPAYKKLIEDKASNYSLLSQVYWEEQSVDSCNGGWRTVQLSEITWHLSVVLLLWQLASQFFKTIKL</sequence>
<keyword evidence="2" id="KW-1185">Reference proteome</keyword>
<dbReference type="Gene3D" id="2.40.128.20">
    <property type="match status" value="1"/>
</dbReference>
<feature type="signal peptide" evidence="1">
    <location>
        <begin position="1"/>
        <end position="24"/>
    </location>
</feature>
<dbReference type="RefSeq" id="XP_030373767.1">
    <property type="nucleotide sequence ID" value="XM_030517907.1"/>
</dbReference>
<dbReference type="AlphaFoldDB" id="A0A6J2TFJ2"/>